<gene>
    <name evidence="2" type="ORF">MPUL_16810</name>
</gene>
<feature type="compositionally biased region" description="Basic and acidic residues" evidence="1">
    <location>
        <begin position="1"/>
        <end position="25"/>
    </location>
</feature>
<proteinExistence type="predicted"/>
<feature type="region of interest" description="Disordered" evidence="1">
    <location>
        <begin position="1"/>
        <end position="37"/>
    </location>
</feature>
<evidence type="ECO:0000313" key="2">
    <source>
        <dbReference type="EMBL" id="BBY80523.1"/>
    </source>
</evidence>
<sequence>MGEFADPRVPTREIRRHPGPDHDGTDAQASPPMLFAPGAPREHYFEGLARLGDTPDEERQAWFVRTADFSTSTRTREGCERVIRCARLLTDQ</sequence>
<dbReference type="EMBL" id="AP022599">
    <property type="protein sequence ID" value="BBY80523.1"/>
    <property type="molecule type" value="Genomic_DNA"/>
</dbReference>
<organism evidence="2 3">
    <name type="scientific">Mycolicibacterium pulveris</name>
    <name type="common">Mycobacterium pulveris</name>
    <dbReference type="NCBI Taxonomy" id="36813"/>
    <lineage>
        <taxon>Bacteria</taxon>
        <taxon>Bacillati</taxon>
        <taxon>Actinomycetota</taxon>
        <taxon>Actinomycetes</taxon>
        <taxon>Mycobacteriales</taxon>
        <taxon>Mycobacteriaceae</taxon>
        <taxon>Mycolicibacterium</taxon>
    </lineage>
</organism>
<reference evidence="2 3" key="1">
    <citation type="journal article" date="2019" name="Emerg. Microbes Infect.">
        <title>Comprehensive subspecies identification of 175 nontuberculous mycobacteria species based on 7547 genomic profiles.</title>
        <authorList>
            <person name="Matsumoto Y."/>
            <person name="Kinjo T."/>
            <person name="Motooka D."/>
            <person name="Nabeya D."/>
            <person name="Jung N."/>
            <person name="Uechi K."/>
            <person name="Horii T."/>
            <person name="Iida T."/>
            <person name="Fujita J."/>
            <person name="Nakamura S."/>
        </authorList>
    </citation>
    <scope>NUCLEOTIDE SEQUENCE [LARGE SCALE GENOMIC DNA]</scope>
    <source>
        <strain evidence="2 3">JCM 6370</strain>
    </source>
</reference>
<keyword evidence="3" id="KW-1185">Reference proteome</keyword>
<evidence type="ECO:0000256" key="1">
    <source>
        <dbReference type="SAM" id="MobiDB-lite"/>
    </source>
</evidence>
<dbReference type="Proteomes" id="UP000467252">
    <property type="component" value="Chromosome"/>
</dbReference>
<dbReference type="AlphaFoldDB" id="A0A7I7UI29"/>
<protein>
    <submittedName>
        <fullName evidence="2">Uncharacterized protein</fullName>
    </submittedName>
</protein>
<evidence type="ECO:0000313" key="3">
    <source>
        <dbReference type="Proteomes" id="UP000467252"/>
    </source>
</evidence>
<accession>A0A7I7UI29</accession>
<name>A0A7I7UI29_MYCPV</name>